<name>A0A0D0E9R5_9AGAM</name>
<reference evidence="2 3" key="1">
    <citation type="submission" date="2014-04" db="EMBL/GenBank/DDBJ databases">
        <authorList>
            <consortium name="DOE Joint Genome Institute"/>
            <person name="Kuo A."/>
            <person name="Kohler A."/>
            <person name="Jargeat P."/>
            <person name="Nagy L.G."/>
            <person name="Floudas D."/>
            <person name="Copeland A."/>
            <person name="Barry K.W."/>
            <person name="Cichocki N."/>
            <person name="Veneault-Fourrey C."/>
            <person name="LaButti K."/>
            <person name="Lindquist E.A."/>
            <person name="Lipzen A."/>
            <person name="Lundell T."/>
            <person name="Morin E."/>
            <person name="Murat C."/>
            <person name="Sun H."/>
            <person name="Tunlid A."/>
            <person name="Henrissat B."/>
            <person name="Grigoriev I.V."/>
            <person name="Hibbett D.S."/>
            <person name="Martin F."/>
            <person name="Nordberg H.P."/>
            <person name="Cantor M.N."/>
            <person name="Hua S.X."/>
        </authorList>
    </citation>
    <scope>NUCLEOTIDE SEQUENCE [LARGE SCALE GENOMIC DNA]</scope>
    <source>
        <strain evidence="2 3">Ve08.2h10</strain>
    </source>
</reference>
<organism evidence="2 3">
    <name type="scientific">Paxillus rubicundulus Ve08.2h10</name>
    <dbReference type="NCBI Taxonomy" id="930991"/>
    <lineage>
        <taxon>Eukaryota</taxon>
        <taxon>Fungi</taxon>
        <taxon>Dikarya</taxon>
        <taxon>Basidiomycota</taxon>
        <taxon>Agaricomycotina</taxon>
        <taxon>Agaricomycetes</taxon>
        <taxon>Agaricomycetidae</taxon>
        <taxon>Boletales</taxon>
        <taxon>Paxilineae</taxon>
        <taxon>Paxillaceae</taxon>
        <taxon>Paxillus</taxon>
    </lineage>
</organism>
<dbReference type="HOGENOM" id="CLU_2776677_0_0_1"/>
<sequence>MRSNGINQKRTGQYWTSCEGFRYSLIPSVTQCLRSGTGVSPTCVLNSPGTDMTTPQSLWSPWKPNDCGT</sequence>
<dbReference type="EMBL" id="KN825010">
    <property type="protein sequence ID" value="KIK95985.1"/>
    <property type="molecule type" value="Genomic_DNA"/>
</dbReference>
<evidence type="ECO:0000313" key="2">
    <source>
        <dbReference type="EMBL" id="KIK95985.1"/>
    </source>
</evidence>
<feature type="region of interest" description="Disordered" evidence="1">
    <location>
        <begin position="50"/>
        <end position="69"/>
    </location>
</feature>
<gene>
    <name evidence="2" type="ORF">PAXRUDRAFT_342849</name>
</gene>
<proteinExistence type="predicted"/>
<keyword evidence="3" id="KW-1185">Reference proteome</keyword>
<protein>
    <submittedName>
        <fullName evidence="2">Uncharacterized protein</fullName>
    </submittedName>
</protein>
<feature type="compositionally biased region" description="Polar residues" evidence="1">
    <location>
        <begin position="50"/>
        <end position="59"/>
    </location>
</feature>
<reference evidence="3" key="2">
    <citation type="submission" date="2015-01" db="EMBL/GenBank/DDBJ databases">
        <title>Evolutionary Origins and Diversification of the Mycorrhizal Mutualists.</title>
        <authorList>
            <consortium name="DOE Joint Genome Institute"/>
            <consortium name="Mycorrhizal Genomics Consortium"/>
            <person name="Kohler A."/>
            <person name="Kuo A."/>
            <person name="Nagy L.G."/>
            <person name="Floudas D."/>
            <person name="Copeland A."/>
            <person name="Barry K.W."/>
            <person name="Cichocki N."/>
            <person name="Veneault-Fourrey C."/>
            <person name="LaButti K."/>
            <person name="Lindquist E.A."/>
            <person name="Lipzen A."/>
            <person name="Lundell T."/>
            <person name="Morin E."/>
            <person name="Murat C."/>
            <person name="Riley R."/>
            <person name="Ohm R."/>
            <person name="Sun H."/>
            <person name="Tunlid A."/>
            <person name="Henrissat B."/>
            <person name="Grigoriev I.V."/>
            <person name="Hibbett D.S."/>
            <person name="Martin F."/>
        </authorList>
    </citation>
    <scope>NUCLEOTIDE SEQUENCE [LARGE SCALE GENOMIC DNA]</scope>
    <source>
        <strain evidence="3">Ve08.2h10</strain>
    </source>
</reference>
<dbReference type="Proteomes" id="UP000054538">
    <property type="component" value="Unassembled WGS sequence"/>
</dbReference>
<accession>A0A0D0E9R5</accession>
<dbReference type="AlphaFoldDB" id="A0A0D0E9R5"/>
<dbReference type="InParanoid" id="A0A0D0E9R5"/>
<evidence type="ECO:0000256" key="1">
    <source>
        <dbReference type="SAM" id="MobiDB-lite"/>
    </source>
</evidence>
<evidence type="ECO:0000313" key="3">
    <source>
        <dbReference type="Proteomes" id="UP000054538"/>
    </source>
</evidence>